<dbReference type="Pfam" id="PF00035">
    <property type="entry name" value="dsrm"/>
    <property type="match status" value="1"/>
</dbReference>
<organism evidence="18 19">
    <name type="scientific">Porticoccus litoralis</name>
    <dbReference type="NCBI Taxonomy" id="434086"/>
    <lineage>
        <taxon>Bacteria</taxon>
        <taxon>Pseudomonadati</taxon>
        <taxon>Pseudomonadota</taxon>
        <taxon>Gammaproteobacteria</taxon>
        <taxon>Cellvibrionales</taxon>
        <taxon>Porticoccaceae</taxon>
        <taxon>Porticoccus</taxon>
    </lineage>
</organism>
<dbReference type="InterPro" id="IPR014720">
    <property type="entry name" value="dsRBD_dom"/>
</dbReference>
<evidence type="ECO:0000256" key="11">
    <source>
        <dbReference type="ARBA" id="ARBA00022759"/>
    </source>
</evidence>
<dbReference type="FunFam" id="1.10.1520.10:FF:000001">
    <property type="entry name" value="Ribonuclease 3"/>
    <property type="match status" value="1"/>
</dbReference>
<comment type="similarity">
    <text evidence="3">Belongs to the ribonuclease III family.</text>
</comment>
<keyword evidence="7 15" id="KW-0507">mRNA processing</keyword>
<accession>A0AAW8B4A2</accession>
<comment type="subunit">
    <text evidence="4 15">Homodimer.</text>
</comment>
<dbReference type="PROSITE" id="PS50142">
    <property type="entry name" value="RNASE_3_2"/>
    <property type="match status" value="1"/>
</dbReference>
<evidence type="ECO:0000313" key="18">
    <source>
        <dbReference type="EMBL" id="MDP1521280.1"/>
    </source>
</evidence>
<dbReference type="GO" id="GO:0006397">
    <property type="term" value="P:mRNA processing"/>
    <property type="evidence" value="ECO:0007669"/>
    <property type="project" value="UniProtKB-UniRule"/>
</dbReference>
<dbReference type="FunFam" id="3.30.160.20:FF:000003">
    <property type="entry name" value="Ribonuclease 3"/>
    <property type="match status" value="1"/>
</dbReference>
<evidence type="ECO:0000313" key="19">
    <source>
        <dbReference type="Proteomes" id="UP001178354"/>
    </source>
</evidence>
<dbReference type="PANTHER" id="PTHR11207:SF0">
    <property type="entry name" value="RIBONUCLEASE 3"/>
    <property type="match status" value="1"/>
</dbReference>
<keyword evidence="14 15" id="KW-0694">RNA-binding</keyword>
<sequence length="223" mass="24224">MNINKQRLLKRIGYEFQDQGLFELALTHRSYGANNNERLEFLGDAALNFIIGHAIYQQLPDTNEGDLSRYRANLVKGKTLAEVGRELGIGEHLKLGGGEMKSGGHRRESILADAVEAIIGAIYLDGGISACEKAVLALFSERLDTLTQTNLKDPKTQLQELLQSRGKSLPVYEVINIAGEAHDQHFTVTCSVDGLPTPTVGEGTSRRSAEKKAAAAALSGLHQ</sequence>
<dbReference type="GO" id="GO:0042802">
    <property type="term" value="F:identical protein binding"/>
    <property type="evidence" value="ECO:0007669"/>
    <property type="project" value="UniProtKB-ARBA"/>
</dbReference>
<reference evidence="18" key="1">
    <citation type="journal article" date="2010" name="Int. J. Syst. Evol. Microbiol.">
        <title>Porticoccus litoralis gen. nov., sp. nov., a gammaproteobacterium isolated from the Yellow Sea.</title>
        <authorList>
            <person name="Oh H.M."/>
            <person name="Kim H."/>
            <person name="Kim K.M."/>
            <person name="Min G.S."/>
            <person name="Cho J.C."/>
        </authorList>
    </citation>
    <scope>NUCLEOTIDE SEQUENCE</scope>
    <source>
        <strain evidence="18">DSM 25064</strain>
    </source>
</reference>
<dbReference type="InterPro" id="IPR000999">
    <property type="entry name" value="RNase_III_dom"/>
</dbReference>
<keyword evidence="12 15" id="KW-0378">Hydrolase</keyword>
<keyword evidence="11 15" id="KW-0255">Endonuclease</keyword>
<comment type="cofactor">
    <cofactor evidence="15">
        <name>Mg(2+)</name>
        <dbReference type="ChEBI" id="CHEBI:18420"/>
    </cofactor>
</comment>
<evidence type="ECO:0000256" key="10">
    <source>
        <dbReference type="ARBA" id="ARBA00022723"/>
    </source>
</evidence>
<feature type="active site" evidence="15">
    <location>
        <position position="44"/>
    </location>
</feature>
<comment type="subcellular location">
    <subcellularLocation>
        <location evidence="2 15">Cytoplasm</location>
    </subcellularLocation>
</comment>
<dbReference type="GO" id="GO:0019843">
    <property type="term" value="F:rRNA binding"/>
    <property type="evidence" value="ECO:0007669"/>
    <property type="project" value="UniProtKB-KW"/>
</dbReference>
<keyword evidence="6 15" id="KW-0698">rRNA processing</keyword>
<dbReference type="NCBIfam" id="TIGR02191">
    <property type="entry name" value="RNaseIII"/>
    <property type="match status" value="1"/>
</dbReference>
<proteinExistence type="inferred from homology"/>
<evidence type="ECO:0000256" key="6">
    <source>
        <dbReference type="ARBA" id="ARBA00022552"/>
    </source>
</evidence>
<dbReference type="EMBL" id="JAUUUU010000006">
    <property type="protein sequence ID" value="MDP1521280.1"/>
    <property type="molecule type" value="Genomic_DNA"/>
</dbReference>
<evidence type="ECO:0000256" key="1">
    <source>
        <dbReference type="ARBA" id="ARBA00000109"/>
    </source>
</evidence>
<protein>
    <recommendedName>
        <fullName evidence="15">Ribonuclease 3</fullName>
        <ecNumber evidence="15">3.1.26.3</ecNumber>
    </recommendedName>
    <alternativeName>
        <fullName evidence="15">Ribonuclease III</fullName>
        <shortName evidence="15">RNase III</shortName>
    </alternativeName>
</protein>
<dbReference type="RefSeq" id="WP_305170944.1">
    <property type="nucleotide sequence ID" value="NZ_JAUUUU010000006.1"/>
</dbReference>
<evidence type="ECO:0000256" key="4">
    <source>
        <dbReference type="ARBA" id="ARBA00011738"/>
    </source>
</evidence>
<evidence type="ECO:0000256" key="7">
    <source>
        <dbReference type="ARBA" id="ARBA00022664"/>
    </source>
</evidence>
<comment type="catalytic activity">
    <reaction evidence="1 15">
        <text>Endonucleolytic cleavage to 5'-phosphomonoester.</text>
        <dbReference type="EC" id="3.1.26.3"/>
    </reaction>
</comment>
<dbReference type="InterPro" id="IPR011907">
    <property type="entry name" value="RNase_III"/>
</dbReference>
<dbReference type="PANTHER" id="PTHR11207">
    <property type="entry name" value="RIBONUCLEASE III"/>
    <property type="match status" value="1"/>
</dbReference>
<evidence type="ECO:0000256" key="2">
    <source>
        <dbReference type="ARBA" id="ARBA00004496"/>
    </source>
</evidence>
<keyword evidence="8 15" id="KW-0819">tRNA processing</keyword>
<evidence type="ECO:0000256" key="9">
    <source>
        <dbReference type="ARBA" id="ARBA00022722"/>
    </source>
</evidence>
<dbReference type="AlphaFoldDB" id="A0AAW8B4A2"/>
<feature type="binding site" evidence="15">
    <location>
        <position position="116"/>
    </location>
    <ligand>
        <name>Mg(2+)</name>
        <dbReference type="ChEBI" id="CHEBI:18420"/>
    </ligand>
</feature>
<keyword evidence="9 15" id="KW-0540">Nuclease</keyword>
<keyword evidence="10 15" id="KW-0479">Metal-binding</keyword>
<dbReference type="CDD" id="cd10845">
    <property type="entry name" value="DSRM_RNAse_III_family"/>
    <property type="match status" value="1"/>
</dbReference>
<feature type="domain" description="RNase III" evidence="17">
    <location>
        <begin position="5"/>
        <end position="127"/>
    </location>
</feature>
<dbReference type="CDD" id="cd00593">
    <property type="entry name" value="RIBOc"/>
    <property type="match status" value="1"/>
</dbReference>
<gene>
    <name evidence="15 18" type="primary">rnc</name>
    <name evidence="18" type="ORF">Q8A57_09890</name>
</gene>
<dbReference type="SUPFAM" id="SSF69065">
    <property type="entry name" value="RNase III domain-like"/>
    <property type="match status" value="1"/>
</dbReference>
<feature type="active site" evidence="15">
    <location>
        <position position="116"/>
    </location>
</feature>
<evidence type="ECO:0000256" key="14">
    <source>
        <dbReference type="ARBA" id="ARBA00022884"/>
    </source>
</evidence>
<dbReference type="GO" id="GO:0010468">
    <property type="term" value="P:regulation of gene expression"/>
    <property type="evidence" value="ECO:0007669"/>
    <property type="project" value="TreeGrafter"/>
</dbReference>
<dbReference type="GO" id="GO:0003725">
    <property type="term" value="F:double-stranded RNA binding"/>
    <property type="evidence" value="ECO:0007669"/>
    <property type="project" value="TreeGrafter"/>
</dbReference>
<evidence type="ECO:0000256" key="15">
    <source>
        <dbReference type="HAMAP-Rule" id="MF_00104"/>
    </source>
</evidence>
<dbReference type="SUPFAM" id="SSF54768">
    <property type="entry name" value="dsRNA-binding domain-like"/>
    <property type="match status" value="1"/>
</dbReference>
<keyword evidence="19" id="KW-1185">Reference proteome</keyword>
<dbReference type="InterPro" id="IPR036389">
    <property type="entry name" value="RNase_III_sf"/>
</dbReference>
<name>A0AAW8B4A2_9GAMM</name>
<dbReference type="GO" id="GO:0008033">
    <property type="term" value="P:tRNA processing"/>
    <property type="evidence" value="ECO:0007669"/>
    <property type="project" value="UniProtKB-KW"/>
</dbReference>
<dbReference type="Proteomes" id="UP001178354">
    <property type="component" value="Unassembled WGS sequence"/>
</dbReference>
<dbReference type="Gene3D" id="3.30.160.20">
    <property type="match status" value="1"/>
</dbReference>
<feature type="domain" description="DRBM" evidence="16">
    <location>
        <begin position="153"/>
        <end position="223"/>
    </location>
</feature>
<dbReference type="GO" id="GO:0004525">
    <property type="term" value="F:ribonuclease III activity"/>
    <property type="evidence" value="ECO:0007669"/>
    <property type="project" value="UniProtKB-UniRule"/>
</dbReference>
<dbReference type="Gene3D" id="1.10.1520.10">
    <property type="entry name" value="Ribonuclease III domain"/>
    <property type="match status" value="1"/>
</dbReference>
<dbReference type="HAMAP" id="MF_00104">
    <property type="entry name" value="RNase_III"/>
    <property type="match status" value="1"/>
</dbReference>
<comment type="function">
    <text evidence="15">Digests double-stranded RNA. Involved in the processing of primary rRNA transcript to yield the immediate precursors to the large and small rRNAs (23S and 16S). Processes some mRNAs, and tRNAs when they are encoded in the rRNA operon. Processes pre-crRNA and tracrRNA of type II CRISPR loci if present in the organism.</text>
</comment>
<evidence type="ECO:0000256" key="3">
    <source>
        <dbReference type="ARBA" id="ARBA00010183"/>
    </source>
</evidence>
<dbReference type="SMART" id="SM00358">
    <property type="entry name" value="DSRM"/>
    <property type="match status" value="1"/>
</dbReference>
<reference evidence="18" key="2">
    <citation type="submission" date="2023-08" db="EMBL/GenBank/DDBJ databases">
        <authorList>
            <person name="Luo J."/>
        </authorList>
    </citation>
    <scope>NUCLEOTIDE SEQUENCE</scope>
    <source>
        <strain evidence="18">DSM 25064</strain>
    </source>
</reference>
<dbReference type="EC" id="3.1.26.3" evidence="15"/>
<dbReference type="GO" id="GO:0006364">
    <property type="term" value="P:rRNA processing"/>
    <property type="evidence" value="ECO:0007669"/>
    <property type="project" value="UniProtKB-UniRule"/>
</dbReference>
<evidence type="ECO:0000256" key="13">
    <source>
        <dbReference type="ARBA" id="ARBA00022842"/>
    </source>
</evidence>
<feature type="binding site" evidence="15">
    <location>
        <position position="113"/>
    </location>
    <ligand>
        <name>Mg(2+)</name>
        <dbReference type="ChEBI" id="CHEBI:18420"/>
    </ligand>
</feature>
<keyword evidence="15" id="KW-0699">rRNA-binding</keyword>
<dbReference type="Pfam" id="PF14622">
    <property type="entry name" value="Ribonucleas_3_3"/>
    <property type="match status" value="1"/>
</dbReference>
<evidence type="ECO:0000256" key="5">
    <source>
        <dbReference type="ARBA" id="ARBA00022490"/>
    </source>
</evidence>
<evidence type="ECO:0000259" key="17">
    <source>
        <dbReference type="PROSITE" id="PS50142"/>
    </source>
</evidence>
<dbReference type="GO" id="GO:0005737">
    <property type="term" value="C:cytoplasm"/>
    <property type="evidence" value="ECO:0007669"/>
    <property type="project" value="UniProtKB-SubCell"/>
</dbReference>
<dbReference type="PROSITE" id="PS50137">
    <property type="entry name" value="DS_RBD"/>
    <property type="match status" value="1"/>
</dbReference>
<feature type="binding site" evidence="15">
    <location>
        <position position="40"/>
    </location>
    <ligand>
        <name>Mg(2+)</name>
        <dbReference type="ChEBI" id="CHEBI:18420"/>
    </ligand>
</feature>
<evidence type="ECO:0000256" key="12">
    <source>
        <dbReference type="ARBA" id="ARBA00022801"/>
    </source>
</evidence>
<evidence type="ECO:0000256" key="8">
    <source>
        <dbReference type="ARBA" id="ARBA00022694"/>
    </source>
</evidence>
<dbReference type="SMART" id="SM00535">
    <property type="entry name" value="RIBOc"/>
    <property type="match status" value="1"/>
</dbReference>
<dbReference type="GO" id="GO:0046872">
    <property type="term" value="F:metal ion binding"/>
    <property type="evidence" value="ECO:0007669"/>
    <property type="project" value="UniProtKB-KW"/>
</dbReference>
<keyword evidence="13 15" id="KW-0460">Magnesium</keyword>
<evidence type="ECO:0000259" key="16">
    <source>
        <dbReference type="PROSITE" id="PS50137"/>
    </source>
</evidence>
<comment type="caution">
    <text evidence="18">The sequence shown here is derived from an EMBL/GenBank/DDBJ whole genome shotgun (WGS) entry which is preliminary data.</text>
</comment>
<keyword evidence="5 15" id="KW-0963">Cytoplasm</keyword>
<dbReference type="PROSITE" id="PS00517">
    <property type="entry name" value="RNASE_3_1"/>
    <property type="match status" value="1"/>
</dbReference>